<dbReference type="Pfam" id="PF12698">
    <property type="entry name" value="ABC2_membrane_3"/>
    <property type="match status" value="1"/>
</dbReference>
<evidence type="ECO:0000313" key="10">
    <source>
        <dbReference type="EMBL" id="KGE88627.1"/>
    </source>
</evidence>
<gene>
    <name evidence="10" type="ORF">IX84_08125</name>
</gene>
<keyword evidence="3" id="KW-0813">Transport</keyword>
<dbReference type="OrthoDB" id="9808686at2"/>
<organism evidence="10 11">
    <name type="scientific">Phaeodactylibacter xiamenensis</name>
    <dbReference type="NCBI Taxonomy" id="1524460"/>
    <lineage>
        <taxon>Bacteria</taxon>
        <taxon>Pseudomonadati</taxon>
        <taxon>Bacteroidota</taxon>
        <taxon>Saprospiria</taxon>
        <taxon>Saprospirales</taxon>
        <taxon>Haliscomenobacteraceae</taxon>
        <taxon>Phaeodactylibacter</taxon>
    </lineage>
</organism>
<evidence type="ECO:0000256" key="3">
    <source>
        <dbReference type="ARBA" id="ARBA00022448"/>
    </source>
</evidence>
<feature type="transmembrane region" description="Helical" evidence="8">
    <location>
        <begin position="344"/>
        <end position="364"/>
    </location>
</feature>
<keyword evidence="4" id="KW-1003">Cell membrane</keyword>
<keyword evidence="7 8" id="KW-0472">Membrane</keyword>
<dbReference type="AlphaFoldDB" id="A0A098SC64"/>
<sequence>MKTVPYIVQKEFRQIFRHRVMLPLIFLMPVIQLLVLAFAADYEVDNVKLHIVDLDHSQASRQLVGQFEASEHFILTGASASGKIASNEIQQGEADLYLEIPPDFQRQLLRDGRSQLQVAVDAINGVKAGLSSAYANAIIRDFNAAFRQNYGGGIAQPAALQIETANWFNPEQNYQTFMVPGILVILVTLVGMFLAGMNIVKEKEIGTIEQINVSPIRKHEFIIGKLLPFWIIALVELAIGLVVGKLVFHIPFVGSLWLIFGFAGLYLLVVLGFGLLISTVTETQQQAMFIAWFFLIIFILMSGLFTPIESMPPWAQDITRFNPVAYFVDVMRLVLLKGSDVWDIRQHIAVMGGYALAVNGLAVLNYRKVG</sequence>
<evidence type="ECO:0000256" key="1">
    <source>
        <dbReference type="ARBA" id="ARBA00004651"/>
    </source>
</evidence>
<proteinExistence type="inferred from homology"/>
<evidence type="ECO:0000313" key="11">
    <source>
        <dbReference type="Proteomes" id="UP000029736"/>
    </source>
</evidence>
<evidence type="ECO:0000256" key="2">
    <source>
        <dbReference type="ARBA" id="ARBA00007783"/>
    </source>
</evidence>
<dbReference type="PANTHER" id="PTHR30294">
    <property type="entry name" value="MEMBRANE COMPONENT OF ABC TRANSPORTER YHHJ-RELATED"/>
    <property type="match status" value="1"/>
</dbReference>
<name>A0A098SC64_9BACT</name>
<comment type="caution">
    <text evidence="10">The sequence shown here is derived from an EMBL/GenBank/DDBJ whole genome shotgun (WGS) entry which is preliminary data.</text>
</comment>
<evidence type="ECO:0000256" key="8">
    <source>
        <dbReference type="SAM" id="Phobius"/>
    </source>
</evidence>
<dbReference type="InterPro" id="IPR047817">
    <property type="entry name" value="ABC2_TM_bact-type"/>
</dbReference>
<protein>
    <submittedName>
        <fullName evidence="10">ABC transporter permease</fullName>
    </submittedName>
</protein>
<comment type="similarity">
    <text evidence="2">Belongs to the ABC-2 integral membrane protein family.</text>
</comment>
<feature type="transmembrane region" description="Helical" evidence="8">
    <location>
        <begin position="20"/>
        <end position="40"/>
    </location>
</feature>
<dbReference type="STRING" id="1524460.IX84_08125"/>
<reference evidence="10 11" key="1">
    <citation type="journal article" date="2014" name="Int. J. Syst. Evol. Microbiol.">
        <title>Phaeodactylibacter xiamenensis gen. nov., sp. nov., a member of the family Saprospiraceae isolated from the marine alga Phaeodactylum tricornutum.</title>
        <authorList>
            <person name="Chen Z.Jr."/>
            <person name="Lei X."/>
            <person name="Lai Q."/>
            <person name="Li Y."/>
            <person name="Zhang B."/>
            <person name="Zhang J."/>
            <person name="Zhang H."/>
            <person name="Yang L."/>
            <person name="Zheng W."/>
            <person name="Tian Y."/>
            <person name="Yu Z."/>
            <person name="Xu H.Jr."/>
            <person name="Zheng T."/>
        </authorList>
    </citation>
    <scope>NUCLEOTIDE SEQUENCE [LARGE SCALE GENOMIC DNA]</scope>
    <source>
        <strain evidence="10 11">KD52</strain>
    </source>
</reference>
<dbReference type="Gene3D" id="3.40.1710.10">
    <property type="entry name" value="abc type-2 transporter like domain"/>
    <property type="match status" value="1"/>
</dbReference>
<dbReference type="InterPro" id="IPR013525">
    <property type="entry name" value="ABC2_TM"/>
</dbReference>
<evidence type="ECO:0000256" key="7">
    <source>
        <dbReference type="ARBA" id="ARBA00023136"/>
    </source>
</evidence>
<dbReference type="InterPro" id="IPR051449">
    <property type="entry name" value="ABC-2_transporter_component"/>
</dbReference>
<dbReference type="RefSeq" id="WP_044218350.1">
    <property type="nucleotide sequence ID" value="NZ_JBKAGJ010000006.1"/>
</dbReference>
<comment type="subcellular location">
    <subcellularLocation>
        <location evidence="1">Cell membrane</location>
        <topology evidence="1">Multi-pass membrane protein</topology>
    </subcellularLocation>
</comment>
<dbReference type="PANTHER" id="PTHR30294:SF29">
    <property type="entry name" value="MULTIDRUG ABC TRANSPORTER PERMEASE YBHS-RELATED"/>
    <property type="match status" value="1"/>
</dbReference>
<accession>A0A098SC64</accession>
<dbReference type="EMBL" id="JPOS01000018">
    <property type="protein sequence ID" value="KGE88627.1"/>
    <property type="molecule type" value="Genomic_DNA"/>
</dbReference>
<keyword evidence="6 8" id="KW-1133">Transmembrane helix</keyword>
<dbReference type="PROSITE" id="PS51012">
    <property type="entry name" value="ABC_TM2"/>
    <property type="match status" value="1"/>
</dbReference>
<evidence type="ECO:0000256" key="6">
    <source>
        <dbReference type="ARBA" id="ARBA00022989"/>
    </source>
</evidence>
<keyword evidence="5 8" id="KW-0812">Transmembrane</keyword>
<dbReference type="GO" id="GO:0005886">
    <property type="term" value="C:plasma membrane"/>
    <property type="evidence" value="ECO:0007669"/>
    <property type="project" value="UniProtKB-SubCell"/>
</dbReference>
<evidence type="ECO:0000256" key="5">
    <source>
        <dbReference type="ARBA" id="ARBA00022692"/>
    </source>
</evidence>
<feature type="transmembrane region" description="Helical" evidence="8">
    <location>
        <begin position="255"/>
        <end position="277"/>
    </location>
</feature>
<feature type="transmembrane region" description="Helical" evidence="8">
    <location>
        <begin position="177"/>
        <end position="200"/>
    </location>
</feature>
<evidence type="ECO:0000256" key="4">
    <source>
        <dbReference type="ARBA" id="ARBA00022475"/>
    </source>
</evidence>
<feature type="domain" description="ABC transmembrane type-2" evidence="9">
    <location>
        <begin position="144"/>
        <end position="369"/>
    </location>
</feature>
<keyword evidence="11" id="KW-1185">Reference proteome</keyword>
<feature type="transmembrane region" description="Helical" evidence="8">
    <location>
        <begin position="221"/>
        <end position="243"/>
    </location>
</feature>
<feature type="transmembrane region" description="Helical" evidence="8">
    <location>
        <begin position="289"/>
        <end position="308"/>
    </location>
</feature>
<dbReference type="Proteomes" id="UP000029736">
    <property type="component" value="Unassembled WGS sequence"/>
</dbReference>
<evidence type="ECO:0000259" key="9">
    <source>
        <dbReference type="PROSITE" id="PS51012"/>
    </source>
</evidence>
<dbReference type="GO" id="GO:0140359">
    <property type="term" value="F:ABC-type transporter activity"/>
    <property type="evidence" value="ECO:0007669"/>
    <property type="project" value="InterPro"/>
</dbReference>